<evidence type="ECO:0000313" key="4">
    <source>
        <dbReference type="EMBL" id="RHL75225.1"/>
    </source>
</evidence>
<dbReference type="EMBL" id="JAJFBX010000007">
    <property type="protein sequence ID" value="MCC2746640.1"/>
    <property type="molecule type" value="Genomic_DNA"/>
</dbReference>
<protein>
    <recommendedName>
        <fullName evidence="7">DUF4885 domain-containing protein</fullName>
    </recommendedName>
</protein>
<evidence type="ECO:0000313" key="2">
    <source>
        <dbReference type="EMBL" id="MCC2746640.1"/>
    </source>
</evidence>
<sequence length="316" mass="36152">MIGSIGADNRYSTKYNNLKSNRESDKWGGTLTQTVDKNTSSRADVNRAKKSTAMDSYLVLSGNGVNNLKQAYSQYESENYRIVPDNEAGCFDIYNKDGERLGAFSYSDIKIRQDEITGKQFLISEHGTMNYDALVLDDELKDALQNVMDKDALDVETLQGFTLNIHSGTGIQYLVKDGEEGRGGKVLLQNEADRKKYEELAEMYSDKYPNLIESREEGFIWADLEIRGMAKRTDQGIISIGADGMSYSDNENYKNNWSVRFSGAMYEKLYEWFQNNKDSMEEIHKFSTWQKVFDEIGGTYERVWSKEELDQGYLNN</sequence>
<reference evidence="5 6" key="1">
    <citation type="submission" date="2018-08" db="EMBL/GenBank/DDBJ databases">
        <title>A genome reference for cultivated species of the human gut microbiota.</title>
        <authorList>
            <person name="Zou Y."/>
            <person name="Xue W."/>
            <person name="Luo G."/>
        </authorList>
    </citation>
    <scope>NUCLEOTIDE SEQUENCE [LARGE SCALE GENOMIC DNA]</scope>
    <source>
        <strain evidence="4 5">AF36-2BH</strain>
        <strain evidence="3 6">AM29-10</strain>
    </source>
</reference>
<dbReference type="Proteomes" id="UP000266698">
    <property type="component" value="Unassembled WGS sequence"/>
</dbReference>
<evidence type="ECO:0008006" key="7">
    <source>
        <dbReference type="Google" id="ProtNLM"/>
    </source>
</evidence>
<evidence type="ECO:0000256" key="1">
    <source>
        <dbReference type="SAM" id="MobiDB-lite"/>
    </source>
</evidence>
<reference evidence="2" key="2">
    <citation type="submission" date="2021-10" db="EMBL/GenBank/DDBJ databases">
        <title>Collection of gut derived symbiotic bacterial strains cultured from healthy donors.</title>
        <authorList>
            <person name="Lin H."/>
            <person name="Littmann E."/>
            <person name="Claire K."/>
            <person name="Pamer E."/>
        </authorList>
    </citation>
    <scope>NUCLEOTIDE SEQUENCE</scope>
    <source>
        <strain evidence="2">MSK.22.92</strain>
    </source>
</reference>
<organism evidence="4 5">
    <name type="scientific">Agathobacter rectalis</name>
    <dbReference type="NCBI Taxonomy" id="39491"/>
    <lineage>
        <taxon>Bacteria</taxon>
        <taxon>Bacillati</taxon>
        <taxon>Bacillota</taxon>
        <taxon>Clostridia</taxon>
        <taxon>Lachnospirales</taxon>
        <taxon>Lachnospiraceae</taxon>
        <taxon>Agathobacter</taxon>
    </lineage>
</organism>
<accession>A0A396FGK9</accession>
<proteinExistence type="predicted"/>
<feature type="compositionally biased region" description="Polar residues" evidence="1">
    <location>
        <begin position="30"/>
        <end position="43"/>
    </location>
</feature>
<dbReference type="Proteomes" id="UP000285290">
    <property type="component" value="Unassembled WGS sequence"/>
</dbReference>
<dbReference type="EMBL" id="QSKC01000008">
    <property type="protein sequence ID" value="RHE32210.1"/>
    <property type="molecule type" value="Genomic_DNA"/>
</dbReference>
<dbReference type="RefSeq" id="WP_117915241.1">
    <property type="nucleotide sequence ID" value="NZ_JAAISB010000032.1"/>
</dbReference>
<evidence type="ECO:0000313" key="3">
    <source>
        <dbReference type="EMBL" id="RHE32210.1"/>
    </source>
</evidence>
<feature type="region of interest" description="Disordered" evidence="1">
    <location>
        <begin position="22"/>
        <end position="46"/>
    </location>
</feature>
<name>A0A396FGK9_9FIRM</name>
<dbReference type="AlphaFoldDB" id="A0A396FGK9"/>
<evidence type="ECO:0000313" key="6">
    <source>
        <dbReference type="Proteomes" id="UP000285290"/>
    </source>
</evidence>
<dbReference type="Proteomes" id="UP001197847">
    <property type="component" value="Unassembled WGS sequence"/>
</dbReference>
<evidence type="ECO:0000313" key="5">
    <source>
        <dbReference type="Proteomes" id="UP000266698"/>
    </source>
</evidence>
<dbReference type="EMBL" id="QRPB01000032">
    <property type="protein sequence ID" value="RHL75225.1"/>
    <property type="molecule type" value="Genomic_DNA"/>
</dbReference>
<gene>
    <name evidence="4" type="ORF">DW001_16045</name>
    <name evidence="3" type="ORF">DW753_08190</name>
    <name evidence="2" type="ORF">LK487_06290</name>
</gene>
<comment type="caution">
    <text evidence="4">The sequence shown here is derived from an EMBL/GenBank/DDBJ whole genome shotgun (WGS) entry which is preliminary data.</text>
</comment>